<organism evidence="7 8">
    <name type="scientific">Cardiocondyla obscurior</name>
    <dbReference type="NCBI Taxonomy" id="286306"/>
    <lineage>
        <taxon>Eukaryota</taxon>
        <taxon>Metazoa</taxon>
        <taxon>Ecdysozoa</taxon>
        <taxon>Arthropoda</taxon>
        <taxon>Hexapoda</taxon>
        <taxon>Insecta</taxon>
        <taxon>Pterygota</taxon>
        <taxon>Neoptera</taxon>
        <taxon>Endopterygota</taxon>
        <taxon>Hymenoptera</taxon>
        <taxon>Apocrita</taxon>
        <taxon>Aculeata</taxon>
        <taxon>Formicoidea</taxon>
        <taxon>Formicidae</taxon>
        <taxon>Myrmicinae</taxon>
        <taxon>Cardiocondyla</taxon>
    </lineage>
</organism>
<evidence type="ECO:0000256" key="4">
    <source>
        <dbReference type="ARBA" id="ARBA00023136"/>
    </source>
</evidence>
<protein>
    <submittedName>
        <fullName evidence="7">Uncharacterized protein</fullName>
    </submittedName>
</protein>
<feature type="compositionally biased region" description="Acidic residues" evidence="5">
    <location>
        <begin position="25"/>
        <end position="46"/>
    </location>
</feature>
<keyword evidence="2 6" id="KW-0812">Transmembrane</keyword>
<dbReference type="PANTHER" id="PTHR18843:SF7">
    <property type="entry name" value="LAMINA-ASSOCIATED POLYPEPTIDE 1B ISOFORM 1-RELATED"/>
    <property type="match status" value="1"/>
</dbReference>
<evidence type="ECO:0000313" key="8">
    <source>
        <dbReference type="Proteomes" id="UP001430953"/>
    </source>
</evidence>
<evidence type="ECO:0000256" key="3">
    <source>
        <dbReference type="ARBA" id="ARBA00022989"/>
    </source>
</evidence>
<feature type="compositionally biased region" description="Polar residues" evidence="5">
    <location>
        <begin position="57"/>
        <end position="79"/>
    </location>
</feature>
<name>A0AAW2GTL6_9HYME</name>
<evidence type="ECO:0000256" key="5">
    <source>
        <dbReference type="SAM" id="MobiDB-lite"/>
    </source>
</evidence>
<dbReference type="Proteomes" id="UP001430953">
    <property type="component" value="Unassembled WGS sequence"/>
</dbReference>
<comment type="caution">
    <text evidence="7">The sequence shown here is derived from an EMBL/GenBank/DDBJ whole genome shotgun (WGS) entry which is preliminary data.</text>
</comment>
<dbReference type="GO" id="GO:0016020">
    <property type="term" value="C:membrane"/>
    <property type="evidence" value="ECO:0007669"/>
    <property type="project" value="UniProtKB-SubCell"/>
</dbReference>
<evidence type="ECO:0000256" key="2">
    <source>
        <dbReference type="ARBA" id="ARBA00022692"/>
    </source>
</evidence>
<accession>A0AAW2GTL6</accession>
<evidence type="ECO:0000256" key="6">
    <source>
        <dbReference type="SAM" id="Phobius"/>
    </source>
</evidence>
<evidence type="ECO:0000256" key="1">
    <source>
        <dbReference type="ARBA" id="ARBA00004370"/>
    </source>
</evidence>
<feature type="transmembrane region" description="Helical" evidence="6">
    <location>
        <begin position="92"/>
        <end position="113"/>
    </location>
</feature>
<proteinExistence type="predicted"/>
<feature type="region of interest" description="Disordered" evidence="5">
    <location>
        <begin position="1"/>
        <end position="79"/>
    </location>
</feature>
<sequence length="320" mass="36311">MYFQNSSNVVVKGRRPIHESYENNESQDTDASDTTYDDNNSEETDNFNEQNKEVQYASVNRSRTSSPDRNTSSNISKAEQNINLPKTELNTWGGGICALMLVIAIFYFCFINNNKVQTQFIRKPTSSLSESIESIKEMFHNQELDIWYDISSAINELISVTPKKPSIVLLFANETNTMDCLATTLAQASSAILHGDDYLEFNPKTFGSDAGEIIDRLNEYPPDKKKVVIIHDILNINAEAIKALHNLCDRINPLIPEAIYILTMKTSNYLLSQKKLQFVENQFYNKLSKSIDLDILMPLITRITDGAIISVQPEPRLKYC</sequence>
<keyword evidence="3 6" id="KW-1133">Transmembrane helix</keyword>
<dbReference type="InterPro" id="IPR008662">
    <property type="entry name" value="TOIP1/2"/>
</dbReference>
<comment type="subcellular location">
    <subcellularLocation>
        <location evidence="1">Membrane</location>
    </subcellularLocation>
</comment>
<evidence type="ECO:0000313" key="7">
    <source>
        <dbReference type="EMBL" id="KAL0130600.1"/>
    </source>
</evidence>
<gene>
    <name evidence="7" type="ORF">PUN28_002322</name>
</gene>
<dbReference type="PANTHER" id="PTHR18843">
    <property type="entry name" value="TORSIN-1A-INTERACTING PROTEIN"/>
    <property type="match status" value="1"/>
</dbReference>
<dbReference type="AlphaFoldDB" id="A0AAW2GTL6"/>
<keyword evidence="8" id="KW-1185">Reference proteome</keyword>
<dbReference type="GO" id="GO:0061024">
    <property type="term" value="P:membrane organization"/>
    <property type="evidence" value="ECO:0007669"/>
    <property type="project" value="TreeGrafter"/>
</dbReference>
<dbReference type="Gene3D" id="3.40.50.12190">
    <property type="match status" value="1"/>
</dbReference>
<dbReference type="InterPro" id="IPR038599">
    <property type="entry name" value="LAP1C-like_C_sf"/>
</dbReference>
<keyword evidence="4 6" id="KW-0472">Membrane</keyword>
<dbReference type="GO" id="GO:0001671">
    <property type="term" value="F:ATPase activator activity"/>
    <property type="evidence" value="ECO:0007669"/>
    <property type="project" value="InterPro"/>
</dbReference>
<dbReference type="EMBL" id="JADYXP020000002">
    <property type="protein sequence ID" value="KAL0130600.1"/>
    <property type="molecule type" value="Genomic_DNA"/>
</dbReference>
<reference evidence="7 8" key="1">
    <citation type="submission" date="2023-03" db="EMBL/GenBank/DDBJ databases">
        <title>High recombination rates correlate with genetic variation in Cardiocondyla obscurior ants.</title>
        <authorList>
            <person name="Errbii M."/>
        </authorList>
    </citation>
    <scope>NUCLEOTIDE SEQUENCE [LARGE SCALE GENOMIC DNA]</scope>
    <source>
        <strain evidence="7">Alpha-2009</strain>
        <tissue evidence="7">Whole body</tissue>
    </source>
</reference>